<reference evidence="6 7" key="1">
    <citation type="submission" date="2018-12" db="EMBL/GenBank/DDBJ databases">
        <authorList>
            <person name="Chong R.A."/>
        </authorList>
    </citation>
    <scope>NUCLEOTIDE SEQUENCE [LARGE SCALE GENOMIC DNA]</scope>
    <source>
        <strain evidence="6 7">Rpa</strain>
    </source>
</reference>
<organism evidence="6 7">
    <name type="scientific">Buchnera aphidicola subsp. Rhopalosiphum padi</name>
    <dbReference type="NCBI Taxonomy" id="98793"/>
    <lineage>
        <taxon>Bacteria</taxon>
        <taxon>Pseudomonadati</taxon>
        <taxon>Pseudomonadota</taxon>
        <taxon>Gammaproteobacteria</taxon>
        <taxon>Enterobacterales</taxon>
        <taxon>Erwiniaceae</taxon>
        <taxon>Buchnera</taxon>
    </lineage>
</organism>
<accession>A0A4D6Y8J4</accession>
<evidence type="ECO:0000313" key="6">
    <source>
        <dbReference type="EMBL" id="QCI24713.1"/>
    </source>
</evidence>
<keyword evidence="3 5" id="KW-0653">Protein transport</keyword>
<evidence type="ECO:0000256" key="5">
    <source>
        <dbReference type="HAMAP-Rule" id="MF_00821"/>
    </source>
</evidence>
<dbReference type="PANTHER" id="PTHR36918:SF1">
    <property type="entry name" value="PROTEIN-EXPORT PROTEIN SECB"/>
    <property type="match status" value="1"/>
</dbReference>
<dbReference type="Gene3D" id="3.10.420.10">
    <property type="entry name" value="SecB-like"/>
    <property type="match status" value="1"/>
</dbReference>
<dbReference type="PANTHER" id="PTHR36918">
    <property type="match status" value="1"/>
</dbReference>
<gene>
    <name evidence="5 6" type="primary">secB</name>
    <name evidence="6" type="ORF">D9V76_00280</name>
</gene>
<dbReference type="Proteomes" id="UP000298688">
    <property type="component" value="Chromosome"/>
</dbReference>
<name>A0A4D6Y8J4_BUCRP</name>
<dbReference type="SUPFAM" id="SSF54611">
    <property type="entry name" value="SecB-like"/>
    <property type="match status" value="1"/>
</dbReference>
<sequence>MSEKQLKKKSFEIQRIYIKDASFEAPNTPNIFHKKWNPTIKFNLNTVSKKLKQNIFETTLQVRVIVKSEKNLVFLCDVHQVGIFFIAYLNEKELKHCLGSYCPNILFPYARTCISSLVSYGSFPQLNLAPINFDDIFYKNLEFEKNNFNQKDNF</sequence>
<dbReference type="NCBIfam" id="TIGR00809">
    <property type="entry name" value="secB"/>
    <property type="match status" value="1"/>
</dbReference>
<dbReference type="AlphaFoldDB" id="A0A4D6Y8J4"/>
<dbReference type="InterPro" id="IPR003708">
    <property type="entry name" value="SecB"/>
</dbReference>
<dbReference type="GO" id="GO:0006457">
    <property type="term" value="P:protein folding"/>
    <property type="evidence" value="ECO:0007669"/>
    <property type="project" value="UniProtKB-UniRule"/>
</dbReference>
<evidence type="ECO:0000256" key="3">
    <source>
        <dbReference type="ARBA" id="ARBA00022927"/>
    </source>
</evidence>
<keyword evidence="2 5" id="KW-0813">Transport</keyword>
<comment type="function">
    <text evidence="5">One of the proteins required for the normal export of preproteins out of the cell cytoplasm. It is a molecular chaperone that binds to a subset of precursor proteins, maintaining them in a translocation-competent state. It also specifically binds to its receptor SecA.</text>
</comment>
<comment type="subcellular location">
    <subcellularLocation>
        <location evidence="5">Cytoplasm</location>
    </subcellularLocation>
</comment>
<protein>
    <recommendedName>
        <fullName evidence="5">Protein-export protein SecB</fullName>
    </recommendedName>
</protein>
<dbReference type="OrthoDB" id="9795145at2"/>
<dbReference type="InterPro" id="IPR035958">
    <property type="entry name" value="SecB-like_sf"/>
</dbReference>
<proteinExistence type="inferred from homology"/>
<keyword evidence="4 5" id="KW-0811">Translocation</keyword>
<dbReference type="Pfam" id="PF02556">
    <property type="entry name" value="SecB"/>
    <property type="match status" value="1"/>
</dbReference>
<dbReference type="GO" id="GO:0051262">
    <property type="term" value="P:protein tetramerization"/>
    <property type="evidence" value="ECO:0007669"/>
    <property type="project" value="InterPro"/>
</dbReference>
<dbReference type="GO" id="GO:0015031">
    <property type="term" value="P:protein transport"/>
    <property type="evidence" value="ECO:0007669"/>
    <property type="project" value="UniProtKB-UniRule"/>
</dbReference>
<dbReference type="EMBL" id="CP034858">
    <property type="protein sequence ID" value="QCI24713.1"/>
    <property type="molecule type" value="Genomic_DNA"/>
</dbReference>
<reference evidence="6 7" key="2">
    <citation type="submission" date="2019-05" db="EMBL/GenBank/DDBJ databases">
        <title>Genome evolution of the obligate endosymbiont Buchnera aphidicola.</title>
        <authorList>
            <person name="Moran N.A."/>
        </authorList>
    </citation>
    <scope>NUCLEOTIDE SEQUENCE [LARGE SCALE GENOMIC DNA]</scope>
    <source>
        <strain evidence="6 7">Rpa</strain>
    </source>
</reference>
<comment type="similarity">
    <text evidence="1 5">Belongs to the SecB family.</text>
</comment>
<dbReference type="HAMAP" id="MF_00821">
    <property type="entry name" value="SecB"/>
    <property type="match status" value="1"/>
</dbReference>
<keyword evidence="5" id="KW-0963">Cytoplasm</keyword>
<dbReference type="GO" id="GO:0005737">
    <property type="term" value="C:cytoplasm"/>
    <property type="evidence" value="ECO:0007669"/>
    <property type="project" value="UniProtKB-SubCell"/>
</dbReference>
<evidence type="ECO:0000256" key="2">
    <source>
        <dbReference type="ARBA" id="ARBA00022448"/>
    </source>
</evidence>
<evidence type="ECO:0000256" key="1">
    <source>
        <dbReference type="ARBA" id="ARBA00009990"/>
    </source>
</evidence>
<evidence type="ECO:0000256" key="4">
    <source>
        <dbReference type="ARBA" id="ARBA00023010"/>
    </source>
</evidence>
<dbReference type="NCBIfam" id="NF004393">
    <property type="entry name" value="PRK05751.1-4"/>
    <property type="match status" value="1"/>
</dbReference>
<dbReference type="PRINTS" id="PR01594">
    <property type="entry name" value="SECBCHAPRONE"/>
</dbReference>
<keyword evidence="5" id="KW-0143">Chaperone</keyword>
<comment type="subunit">
    <text evidence="5">Homotetramer, a dimer of dimers. One homotetramer interacts with 1 SecA dimer.</text>
</comment>
<dbReference type="GO" id="GO:0051082">
    <property type="term" value="F:unfolded protein binding"/>
    <property type="evidence" value="ECO:0007669"/>
    <property type="project" value="InterPro"/>
</dbReference>
<dbReference type="RefSeq" id="WP_158336856.1">
    <property type="nucleotide sequence ID" value="NZ_CP034858.1"/>
</dbReference>
<evidence type="ECO:0000313" key="7">
    <source>
        <dbReference type="Proteomes" id="UP000298688"/>
    </source>
</evidence>